<protein>
    <submittedName>
        <fullName evidence="4">Uncharacterized protein</fullName>
    </submittedName>
</protein>
<evidence type="ECO:0000256" key="3">
    <source>
        <dbReference type="ARBA" id="ARBA00023288"/>
    </source>
</evidence>
<dbReference type="InterPro" id="IPR027417">
    <property type="entry name" value="P-loop_NTPase"/>
</dbReference>
<dbReference type="SMART" id="SM00174">
    <property type="entry name" value="RHO"/>
    <property type="match status" value="1"/>
</dbReference>
<name>A0A6B2LMA5_9EUKA</name>
<evidence type="ECO:0000256" key="2">
    <source>
        <dbReference type="ARBA" id="ARBA00023134"/>
    </source>
</evidence>
<dbReference type="InterPro" id="IPR050227">
    <property type="entry name" value="Rab"/>
</dbReference>
<dbReference type="InterPro" id="IPR005225">
    <property type="entry name" value="Small_GTP-bd"/>
</dbReference>
<keyword evidence="3" id="KW-0449">Lipoprotein</keyword>
<accession>A0A6B2LMA5</accession>
<dbReference type="SUPFAM" id="SSF52540">
    <property type="entry name" value="P-loop containing nucleoside triphosphate hydrolases"/>
    <property type="match status" value="1"/>
</dbReference>
<dbReference type="NCBIfam" id="TIGR00231">
    <property type="entry name" value="small_GTP"/>
    <property type="match status" value="1"/>
</dbReference>
<dbReference type="CDD" id="cd00154">
    <property type="entry name" value="Rab"/>
    <property type="match status" value="1"/>
</dbReference>
<dbReference type="Gene3D" id="3.40.50.300">
    <property type="entry name" value="P-loop containing nucleotide triphosphate hydrolases"/>
    <property type="match status" value="1"/>
</dbReference>
<dbReference type="SMART" id="SM00175">
    <property type="entry name" value="RAB"/>
    <property type="match status" value="1"/>
</dbReference>
<evidence type="ECO:0000313" key="4">
    <source>
        <dbReference type="EMBL" id="NDV38065.1"/>
    </source>
</evidence>
<dbReference type="GO" id="GO:0005525">
    <property type="term" value="F:GTP binding"/>
    <property type="evidence" value="ECO:0007669"/>
    <property type="project" value="UniProtKB-KW"/>
</dbReference>
<dbReference type="PROSITE" id="PS51419">
    <property type="entry name" value="RAB"/>
    <property type="match status" value="1"/>
</dbReference>
<dbReference type="AlphaFoldDB" id="A0A6B2LMA5"/>
<organism evidence="4">
    <name type="scientific">Arcella intermedia</name>
    <dbReference type="NCBI Taxonomy" id="1963864"/>
    <lineage>
        <taxon>Eukaryota</taxon>
        <taxon>Amoebozoa</taxon>
        <taxon>Tubulinea</taxon>
        <taxon>Elardia</taxon>
        <taxon>Arcellinida</taxon>
        <taxon>Sphaerothecina</taxon>
        <taxon>Arcellidae</taxon>
        <taxon>Arcella</taxon>
    </lineage>
</organism>
<reference evidence="4" key="1">
    <citation type="journal article" date="2020" name="J. Eukaryot. Microbiol.">
        <title>De novo Sequencing, Assembly and Annotation of the Transcriptome for the Free-Living Testate Amoeba Arcella intermedia.</title>
        <authorList>
            <person name="Ribeiro G.M."/>
            <person name="Porfirio-Sousa A.L."/>
            <person name="Maurer-Alcala X.X."/>
            <person name="Katz L.A."/>
            <person name="Lahr D.J.G."/>
        </authorList>
    </citation>
    <scope>NUCLEOTIDE SEQUENCE</scope>
</reference>
<dbReference type="InterPro" id="IPR001806">
    <property type="entry name" value="Small_GTPase"/>
</dbReference>
<dbReference type="PRINTS" id="PR00449">
    <property type="entry name" value="RASTRNSFRMNG"/>
</dbReference>
<dbReference type="GO" id="GO:0003924">
    <property type="term" value="F:GTPase activity"/>
    <property type="evidence" value="ECO:0007669"/>
    <property type="project" value="InterPro"/>
</dbReference>
<evidence type="ECO:0000256" key="1">
    <source>
        <dbReference type="ARBA" id="ARBA00022741"/>
    </source>
</evidence>
<dbReference type="PANTHER" id="PTHR47977">
    <property type="entry name" value="RAS-RELATED PROTEIN RAB"/>
    <property type="match status" value="1"/>
</dbReference>
<keyword evidence="2" id="KW-0342">GTP-binding</keyword>
<sequence length="166" mass="18550">MGISGVGKTALINRLVTGNFSTTSPTVAIDVRICEIPAKGKGEPTILTFHDTAGQERFRSISKPYFRGADVVLVVVSSRGIQKDLVDCLKWLNEIESEAQEAKFILVRTQIDLVKNRHSGRKRVEEDDELFPVFGKEENLGETFFDVSSMEGWGIEELKNYISEVL</sequence>
<proteinExistence type="predicted"/>
<dbReference type="EMBL" id="GIBP01009096">
    <property type="protein sequence ID" value="NDV38065.1"/>
    <property type="molecule type" value="Transcribed_RNA"/>
</dbReference>
<dbReference type="Pfam" id="PF00071">
    <property type="entry name" value="Ras"/>
    <property type="match status" value="1"/>
</dbReference>
<keyword evidence="1" id="KW-0547">Nucleotide-binding</keyword>